<accession>A0A8C0GEU1</accession>
<feature type="region of interest" description="Disordered" evidence="1">
    <location>
        <begin position="1"/>
        <end position="125"/>
    </location>
</feature>
<dbReference type="Proteomes" id="UP000694404">
    <property type="component" value="Unplaced"/>
</dbReference>
<reference evidence="2" key="1">
    <citation type="submission" date="2025-08" db="UniProtKB">
        <authorList>
            <consortium name="Ensembl"/>
        </authorList>
    </citation>
    <scope>IDENTIFICATION</scope>
</reference>
<dbReference type="Ensembl" id="ENSCABT00000008596.1">
    <property type="protein sequence ID" value="ENSCABP00000007855.1"/>
    <property type="gene ID" value="ENSCABG00000005925.1"/>
</dbReference>
<evidence type="ECO:0000313" key="3">
    <source>
        <dbReference type="Proteomes" id="UP000694404"/>
    </source>
</evidence>
<name>A0A8C0GEU1_CHEAB</name>
<feature type="compositionally biased region" description="Polar residues" evidence="1">
    <location>
        <begin position="1"/>
        <end position="17"/>
    </location>
</feature>
<evidence type="ECO:0000313" key="2">
    <source>
        <dbReference type="Ensembl" id="ENSCABP00000007855.1"/>
    </source>
</evidence>
<sequence length="284" mass="31251">MSQQGYVATPPYSQSQPGIGGFSTGFGPPTSSPLYGHYGDSTRSYSAPQSGMLKSTVPFGSSAPAGSPPPGTHQYSQTNLQNGPHSTGHQPHRFQGPSPRNNATPSYPPYCPQSQPSFPNSASSSSTTQLANQLSSLQINNYGNSCVIIYQFSMLSFSDHWMYNSNVLAQVLVLLRVLTCLLGFQHLFKVHVLHHHQHSSKWPCHLDLRFLQHQMGFLDLYPQVPTCSNFQDNPQCLGIIHSMVKMDVWLLIKKHALNSVHWNCCHLKSKAETKGAVSLLTCKA</sequence>
<feature type="compositionally biased region" description="Polar residues" evidence="1">
    <location>
        <begin position="73"/>
        <end position="89"/>
    </location>
</feature>
<reference evidence="2" key="2">
    <citation type="submission" date="2025-09" db="UniProtKB">
        <authorList>
            <consortium name="Ensembl"/>
        </authorList>
    </citation>
    <scope>IDENTIFICATION</scope>
</reference>
<feature type="compositionally biased region" description="Low complexity" evidence="1">
    <location>
        <begin position="112"/>
        <end position="125"/>
    </location>
</feature>
<proteinExistence type="predicted"/>
<dbReference type="GeneTree" id="ENSGT00960000191080"/>
<keyword evidence="3" id="KW-1185">Reference proteome</keyword>
<evidence type="ECO:0000256" key="1">
    <source>
        <dbReference type="SAM" id="MobiDB-lite"/>
    </source>
</evidence>
<feature type="compositionally biased region" description="Polar residues" evidence="1">
    <location>
        <begin position="41"/>
        <end position="53"/>
    </location>
</feature>
<protein>
    <submittedName>
        <fullName evidence="2">Uncharacterized protein</fullName>
    </submittedName>
</protein>
<organism evidence="2 3">
    <name type="scientific">Chelonoidis abingdonii</name>
    <name type="common">Abingdon island giant tortoise</name>
    <name type="synonym">Testudo abingdonii</name>
    <dbReference type="NCBI Taxonomy" id="106734"/>
    <lineage>
        <taxon>Eukaryota</taxon>
        <taxon>Metazoa</taxon>
        <taxon>Chordata</taxon>
        <taxon>Craniata</taxon>
        <taxon>Vertebrata</taxon>
        <taxon>Euteleostomi</taxon>
        <taxon>Archelosauria</taxon>
        <taxon>Testudinata</taxon>
        <taxon>Testudines</taxon>
        <taxon>Cryptodira</taxon>
        <taxon>Durocryptodira</taxon>
        <taxon>Testudinoidea</taxon>
        <taxon>Testudinidae</taxon>
        <taxon>Chelonoidis</taxon>
    </lineage>
</organism>
<dbReference type="AlphaFoldDB" id="A0A8C0GEU1"/>